<evidence type="ECO:0000313" key="2">
    <source>
        <dbReference type="EMBL" id="WMV55692.1"/>
    </source>
</evidence>
<protein>
    <submittedName>
        <fullName evidence="2">Uncharacterized protein</fullName>
    </submittedName>
</protein>
<reference evidence="2" key="1">
    <citation type="submission" date="2023-08" db="EMBL/GenBank/DDBJ databases">
        <title>A de novo genome assembly of Solanum verrucosum Schlechtendal, a Mexican diploid species geographically isolated from the other diploid A-genome species in potato relatives.</title>
        <authorList>
            <person name="Hosaka K."/>
        </authorList>
    </citation>
    <scope>NUCLEOTIDE SEQUENCE</scope>
    <source>
        <tissue evidence="2">Young leaves</tissue>
    </source>
</reference>
<dbReference type="Proteomes" id="UP001234989">
    <property type="component" value="Chromosome 11"/>
</dbReference>
<proteinExistence type="predicted"/>
<keyword evidence="3" id="KW-1185">Reference proteome</keyword>
<feature type="region of interest" description="Disordered" evidence="1">
    <location>
        <begin position="38"/>
        <end position="66"/>
    </location>
</feature>
<gene>
    <name evidence="2" type="ORF">MTR67_049077</name>
</gene>
<evidence type="ECO:0000313" key="3">
    <source>
        <dbReference type="Proteomes" id="UP001234989"/>
    </source>
</evidence>
<organism evidence="2 3">
    <name type="scientific">Solanum verrucosum</name>
    <dbReference type="NCBI Taxonomy" id="315347"/>
    <lineage>
        <taxon>Eukaryota</taxon>
        <taxon>Viridiplantae</taxon>
        <taxon>Streptophyta</taxon>
        <taxon>Embryophyta</taxon>
        <taxon>Tracheophyta</taxon>
        <taxon>Spermatophyta</taxon>
        <taxon>Magnoliopsida</taxon>
        <taxon>eudicotyledons</taxon>
        <taxon>Gunneridae</taxon>
        <taxon>Pentapetalae</taxon>
        <taxon>asterids</taxon>
        <taxon>lamiids</taxon>
        <taxon>Solanales</taxon>
        <taxon>Solanaceae</taxon>
        <taxon>Solanoideae</taxon>
        <taxon>Solaneae</taxon>
        <taxon>Solanum</taxon>
    </lineage>
</organism>
<name>A0AAF0V063_SOLVR</name>
<accession>A0AAF0V063</accession>
<sequence>MPLNFRTDSLPTAQLSKGITHSYELGIEQTRWRWKDRSKGFPNITGTTPGSSGTRSYDCSKLANTH</sequence>
<feature type="compositionally biased region" description="Low complexity" evidence="1">
    <location>
        <begin position="45"/>
        <end position="56"/>
    </location>
</feature>
<dbReference type="AlphaFoldDB" id="A0AAF0V063"/>
<evidence type="ECO:0000256" key="1">
    <source>
        <dbReference type="SAM" id="MobiDB-lite"/>
    </source>
</evidence>
<dbReference type="EMBL" id="CP133622">
    <property type="protein sequence ID" value="WMV55692.1"/>
    <property type="molecule type" value="Genomic_DNA"/>
</dbReference>